<evidence type="ECO:0000256" key="4">
    <source>
        <dbReference type="ARBA" id="ARBA00012579"/>
    </source>
</evidence>
<evidence type="ECO:0000256" key="3">
    <source>
        <dbReference type="ARBA" id="ARBA00004709"/>
    </source>
</evidence>
<sequence length="172" mass="18655">MIYVYCGFTEFTKVGDMRIGHGYDAHCFAAGCRLVLGGVAIEHDQGLVAHSDGDVLIHALCDALLGAAGLGDIGHHFPDSNADFKGIDSRILLRRVVKLLRDESLQVHNVDMTLVAQAPRLAPHIPFMRERISADLQTPELRVNIKATTTEGMGFTGRGEGIACYVVALLEE</sequence>
<comment type="catalytic activity">
    <reaction evidence="1">
        <text>4-CDP-2-C-methyl-D-erythritol 2-phosphate = 2-C-methyl-D-erythritol 2,4-cyclic diphosphate + CMP</text>
        <dbReference type="Rhea" id="RHEA:23864"/>
        <dbReference type="ChEBI" id="CHEBI:57919"/>
        <dbReference type="ChEBI" id="CHEBI:58483"/>
        <dbReference type="ChEBI" id="CHEBI:60377"/>
        <dbReference type="EC" id="4.6.1.12"/>
    </reaction>
</comment>
<dbReference type="AlphaFoldDB" id="A0A3B1BGT9"/>
<gene>
    <name evidence="9" type="ORF">MNBD_GAMMA26-1144</name>
</gene>
<comment type="pathway">
    <text evidence="3">Isoprenoid biosynthesis; isopentenyl diphosphate biosynthesis via DXP pathway; isopentenyl diphosphate from 1-deoxy-D-xylulose 5-phosphate: step 4/6.</text>
</comment>
<evidence type="ECO:0000256" key="1">
    <source>
        <dbReference type="ARBA" id="ARBA00000200"/>
    </source>
</evidence>
<dbReference type="PANTHER" id="PTHR43181">
    <property type="entry name" value="2-C-METHYL-D-ERYTHRITOL 2,4-CYCLODIPHOSPHATE SYNTHASE, CHLOROPLASTIC"/>
    <property type="match status" value="1"/>
</dbReference>
<evidence type="ECO:0000256" key="2">
    <source>
        <dbReference type="ARBA" id="ARBA00001968"/>
    </source>
</evidence>
<proteinExistence type="inferred from homology"/>
<protein>
    <recommendedName>
        <fullName evidence="4">2-C-methyl-D-erythritol 2,4-cyclodiphosphate synthase</fullName>
        <ecNumber evidence="4">4.6.1.12</ecNumber>
    </recommendedName>
</protein>
<dbReference type="PANTHER" id="PTHR43181:SF1">
    <property type="entry name" value="2-C-METHYL-D-ERYTHRITOL 2,4-CYCLODIPHOSPHATE SYNTHASE, CHLOROPLASTIC"/>
    <property type="match status" value="1"/>
</dbReference>
<dbReference type="NCBIfam" id="TIGR00151">
    <property type="entry name" value="ispF"/>
    <property type="match status" value="1"/>
</dbReference>
<dbReference type="InterPro" id="IPR020555">
    <property type="entry name" value="MECDP_synthase_CS"/>
</dbReference>
<evidence type="ECO:0000256" key="6">
    <source>
        <dbReference type="ARBA" id="ARBA00023229"/>
    </source>
</evidence>
<dbReference type="EC" id="4.6.1.12" evidence="4"/>
<accession>A0A3B1BGT9</accession>
<evidence type="ECO:0000259" key="8">
    <source>
        <dbReference type="Pfam" id="PF02542"/>
    </source>
</evidence>
<dbReference type="GO" id="GO:0046872">
    <property type="term" value="F:metal ion binding"/>
    <property type="evidence" value="ECO:0007669"/>
    <property type="project" value="UniProtKB-KW"/>
</dbReference>
<keyword evidence="6" id="KW-0414">Isoprene biosynthesis</keyword>
<dbReference type="SUPFAM" id="SSF69765">
    <property type="entry name" value="IpsF-like"/>
    <property type="match status" value="1"/>
</dbReference>
<evidence type="ECO:0000256" key="5">
    <source>
        <dbReference type="ARBA" id="ARBA00022723"/>
    </source>
</evidence>
<feature type="domain" description="2-C-methyl-D-erythritol 2,4-cyclodiphosphate synthase" evidence="8">
    <location>
        <begin position="17"/>
        <end position="170"/>
    </location>
</feature>
<dbReference type="FunFam" id="3.30.1330.50:FF:000001">
    <property type="entry name" value="2-C-methyl-D-erythritol 2,4-cyclodiphosphate synthase"/>
    <property type="match status" value="1"/>
</dbReference>
<dbReference type="GO" id="GO:0019288">
    <property type="term" value="P:isopentenyl diphosphate biosynthetic process, methylerythritol 4-phosphate pathway"/>
    <property type="evidence" value="ECO:0007669"/>
    <property type="project" value="UniProtKB-UniPathway"/>
</dbReference>
<keyword evidence="5" id="KW-0479">Metal-binding</keyword>
<dbReference type="GO" id="GO:0008685">
    <property type="term" value="F:2-C-methyl-D-erythritol 2,4-cyclodiphosphate synthase activity"/>
    <property type="evidence" value="ECO:0007669"/>
    <property type="project" value="UniProtKB-EC"/>
</dbReference>
<dbReference type="InterPro" id="IPR036571">
    <property type="entry name" value="MECDP_synthase_sf"/>
</dbReference>
<organism evidence="9">
    <name type="scientific">hydrothermal vent metagenome</name>
    <dbReference type="NCBI Taxonomy" id="652676"/>
    <lineage>
        <taxon>unclassified sequences</taxon>
        <taxon>metagenomes</taxon>
        <taxon>ecological metagenomes</taxon>
    </lineage>
</organism>
<comment type="cofactor">
    <cofactor evidence="2">
        <name>a divalent metal cation</name>
        <dbReference type="ChEBI" id="CHEBI:60240"/>
    </cofactor>
</comment>
<dbReference type="PROSITE" id="PS01350">
    <property type="entry name" value="ISPF"/>
    <property type="match status" value="1"/>
</dbReference>
<dbReference type="CDD" id="cd00554">
    <property type="entry name" value="MECDP_synthase"/>
    <property type="match status" value="1"/>
</dbReference>
<name>A0A3B1BGT9_9ZZZZ</name>
<dbReference type="HAMAP" id="MF_00107">
    <property type="entry name" value="IspF"/>
    <property type="match status" value="1"/>
</dbReference>
<evidence type="ECO:0000256" key="7">
    <source>
        <dbReference type="ARBA" id="ARBA00023239"/>
    </source>
</evidence>
<reference evidence="9" key="1">
    <citation type="submission" date="2018-06" db="EMBL/GenBank/DDBJ databases">
        <authorList>
            <person name="Zhirakovskaya E."/>
        </authorList>
    </citation>
    <scope>NUCLEOTIDE SEQUENCE</scope>
</reference>
<dbReference type="Gene3D" id="3.30.1330.50">
    <property type="entry name" value="2-C-methyl-D-erythritol 2,4-cyclodiphosphate synthase"/>
    <property type="match status" value="1"/>
</dbReference>
<evidence type="ECO:0000313" key="9">
    <source>
        <dbReference type="EMBL" id="VAX09680.1"/>
    </source>
</evidence>
<dbReference type="UniPathway" id="UPA00056">
    <property type="reaction ID" value="UER00095"/>
</dbReference>
<dbReference type="EMBL" id="UOFX01000056">
    <property type="protein sequence ID" value="VAX09680.1"/>
    <property type="molecule type" value="Genomic_DNA"/>
</dbReference>
<dbReference type="GO" id="GO:0016114">
    <property type="term" value="P:terpenoid biosynthetic process"/>
    <property type="evidence" value="ECO:0007669"/>
    <property type="project" value="InterPro"/>
</dbReference>
<dbReference type="InterPro" id="IPR003526">
    <property type="entry name" value="MECDP_synthase"/>
</dbReference>
<dbReference type="Pfam" id="PF02542">
    <property type="entry name" value="YgbB"/>
    <property type="match status" value="1"/>
</dbReference>
<keyword evidence="7 9" id="KW-0456">Lyase</keyword>